<dbReference type="Pfam" id="PF16884">
    <property type="entry name" value="ADH_N_2"/>
    <property type="match status" value="1"/>
</dbReference>
<evidence type="ECO:0000256" key="1">
    <source>
        <dbReference type="ARBA" id="ARBA00023002"/>
    </source>
</evidence>
<dbReference type="SUPFAM" id="SSF50129">
    <property type="entry name" value="GroES-like"/>
    <property type="match status" value="1"/>
</dbReference>
<reference evidence="3" key="1">
    <citation type="submission" date="2020-05" db="EMBL/GenBank/DDBJ databases">
        <authorList>
            <person name="Chiriac C."/>
            <person name="Salcher M."/>
            <person name="Ghai R."/>
            <person name="Kavagutti S V."/>
        </authorList>
    </citation>
    <scope>NUCLEOTIDE SEQUENCE</scope>
</reference>
<evidence type="ECO:0000259" key="2">
    <source>
        <dbReference type="SMART" id="SM00829"/>
    </source>
</evidence>
<protein>
    <submittedName>
        <fullName evidence="3">Unannotated protein</fullName>
    </submittedName>
</protein>
<dbReference type="SMART" id="SM00829">
    <property type="entry name" value="PKS_ER"/>
    <property type="match status" value="1"/>
</dbReference>
<dbReference type="InterPro" id="IPR036291">
    <property type="entry name" value="NAD(P)-bd_dom_sf"/>
</dbReference>
<dbReference type="InterPro" id="IPR045010">
    <property type="entry name" value="MDR_fam"/>
</dbReference>
<dbReference type="EMBL" id="CAEZSR010000158">
    <property type="protein sequence ID" value="CAB4581564.1"/>
    <property type="molecule type" value="Genomic_DNA"/>
</dbReference>
<dbReference type="Gene3D" id="3.90.180.10">
    <property type="entry name" value="Medium-chain alcohol dehydrogenases, catalytic domain"/>
    <property type="match status" value="1"/>
</dbReference>
<dbReference type="FunFam" id="3.40.50.720:FF:000121">
    <property type="entry name" value="Prostaglandin reductase 2"/>
    <property type="match status" value="1"/>
</dbReference>
<keyword evidence="1" id="KW-0560">Oxidoreductase</keyword>
<feature type="domain" description="Enoyl reductase (ER)" evidence="2">
    <location>
        <begin position="21"/>
        <end position="334"/>
    </location>
</feature>
<dbReference type="Pfam" id="PF00107">
    <property type="entry name" value="ADH_zinc_N"/>
    <property type="match status" value="1"/>
</dbReference>
<dbReference type="InterPro" id="IPR020843">
    <property type="entry name" value="ER"/>
</dbReference>
<dbReference type="PANTHER" id="PTHR43205:SF7">
    <property type="entry name" value="PROSTAGLANDIN REDUCTASE 1"/>
    <property type="match status" value="1"/>
</dbReference>
<dbReference type="InterPro" id="IPR011032">
    <property type="entry name" value="GroES-like_sf"/>
</dbReference>
<dbReference type="AlphaFoldDB" id="A0A6J6F3R6"/>
<dbReference type="InterPro" id="IPR013149">
    <property type="entry name" value="ADH-like_C"/>
</dbReference>
<proteinExistence type="predicted"/>
<accession>A0A6J6F3R6</accession>
<dbReference type="PANTHER" id="PTHR43205">
    <property type="entry name" value="PROSTAGLANDIN REDUCTASE"/>
    <property type="match status" value="1"/>
</dbReference>
<sequence length="337" mass="35748">MITGHTTTTRVVLARRPESTATPDCFSLETVPTAPLAPGELRVAVEHVSVDAGTRTMLDGEGFHQQVAIGAVIHATGVGRVVDTTLDDWPVGQAVRGRLGVQTLATVTPQQVTKVDDTIGPLRLHLGPLAGSTGVTAWIGVRHIGRVSAGETFVVSGAAGAVGSMAGQIAKLDGARVIGIAGGPAKCTHLVERLGFDAAIDYRHDDVRARLGDLCPDGVDVFFDNVGVPILDDVLDRLAMRARVVICGAISQYDHMDRVTGPSRYLRLAERQATMAGFAYFHTPELIGPALDDLTAWVRDGRVWLPETVLDGIDRYPEALPLMYAGGNVGKLLVRIG</sequence>
<gene>
    <name evidence="3" type="ORF">UFOPK1493_03128</name>
</gene>
<dbReference type="GO" id="GO:0016628">
    <property type="term" value="F:oxidoreductase activity, acting on the CH-CH group of donors, NAD or NADP as acceptor"/>
    <property type="evidence" value="ECO:0007669"/>
    <property type="project" value="InterPro"/>
</dbReference>
<name>A0A6J6F3R6_9ZZZZ</name>
<dbReference type="Gene3D" id="3.40.50.720">
    <property type="entry name" value="NAD(P)-binding Rossmann-like Domain"/>
    <property type="match status" value="1"/>
</dbReference>
<organism evidence="3">
    <name type="scientific">freshwater metagenome</name>
    <dbReference type="NCBI Taxonomy" id="449393"/>
    <lineage>
        <taxon>unclassified sequences</taxon>
        <taxon>metagenomes</taxon>
        <taxon>ecological metagenomes</taxon>
    </lineage>
</organism>
<evidence type="ECO:0000313" key="3">
    <source>
        <dbReference type="EMBL" id="CAB4581564.1"/>
    </source>
</evidence>
<dbReference type="SUPFAM" id="SSF51735">
    <property type="entry name" value="NAD(P)-binding Rossmann-fold domains"/>
    <property type="match status" value="1"/>
</dbReference>
<dbReference type="InterPro" id="IPR041694">
    <property type="entry name" value="ADH_N_2"/>
</dbReference>
<dbReference type="CDD" id="cd05288">
    <property type="entry name" value="PGDH"/>
    <property type="match status" value="1"/>
</dbReference>